<name>A0A1V9XYN3_9ACAR</name>
<evidence type="ECO:0000313" key="3">
    <source>
        <dbReference type="Proteomes" id="UP000192247"/>
    </source>
</evidence>
<dbReference type="EMBL" id="MNPL01002020">
    <property type="protein sequence ID" value="OQR78606.1"/>
    <property type="molecule type" value="Genomic_DNA"/>
</dbReference>
<protein>
    <submittedName>
        <fullName evidence="2">Uncharacterized protein</fullName>
    </submittedName>
</protein>
<dbReference type="InParanoid" id="A0A1V9XYN3"/>
<dbReference type="AlphaFoldDB" id="A0A1V9XYN3"/>
<accession>A0A1V9XYN3</accession>
<organism evidence="2 3">
    <name type="scientific">Tropilaelaps mercedesae</name>
    <dbReference type="NCBI Taxonomy" id="418985"/>
    <lineage>
        <taxon>Eukaryota</taxon>
        <taxon>Metazoa</taxon>
        <taxon>Ecdysozoa</taxon>
        <taxon>Arthropoda</taxon>
        <taxon>Chelicerata</taxon>
        <taxon>Arachnida</taxon>
        <taxon>Acari</taxon>
        <taxon>Parasitiformes</taxon>
        <taxon>Mesostigmata</taxon>
        <taxon>Gamasina</taxon>
        <taxon>Dermanyssoidea</taxon>
        <taxon>Laelapidae</taxon>
        <taxon>Tropilaelaps</taxon>
    </lineage>
</organism>
<evidence type="ECO:0000256" key="1">
    <source>
        <dbReference type="SAM" id="MobiDB-lite"/>
    </source>
</evidence>
<evidence type="ECO:0000313" key="2">
    <source>
        <dbReference type="EMBL" id="OQR78606.1"/>
    </source>
</evidence>
<feature type="region of interest" description="Disordered" evidence="1">
    <location>
        <begin position="128"/>
        <end position="215"/>
    </location>
</feature>
<sequence>MVSDINVAIANPPNRTKRKAEAWSQQQKGVCFVRTKSGGGQRSCKCGSAGSAAPNAAPLRAAAPNPLLRPPSSMVACGSALSVHLSGSSPSCTANAPPPLIPLRPSRPILVSSGGAHSAPLALHSVPSYRQQNSSPAGVLSPPGPPDWPLAEHSPSTLAQGLDSGPSHLGPYPPPFSPFSPGHSLGSPPGPNALQLAPLQNHSGPLAPSHQTTTTTTTTTTHLNLSPITIHSSPPELPSSCMPLVSTIHNRCWQCLRRANTRGVLEMSCI</sequence>
<comment type="caution">
    <text evidence="2">The sequence shown here is derived from an EMBL/GenBank/DDBJ whole genome shotgun (WGS) entry which is preliminary data.</text>
</comment>
<proteinExistence type="predicted"/>
<gene>
    <name evidence="2" type="ORF">BIW11_06296</name>
</gene>
<feature type="region of interest" description="Disordered" evidence="1">
    <location>
        <begin position="1"/>
        <end position="25"/>
    </location>
</feature>
<keyword evidence="3" id="KW-1185">Reference proteome</keyword>
<dbReference type="Proteomes" id="UP000192247">
    <property type="component" value="Unassembled WGS sequence"/>
</dbReference>
<reference evidence="2 3" key="1">
    <citation type="journal article" date="2017" name="Gigascience">
        <title>Draft genome of the honey bee ectoparasitic mite, Tropilaelaps mercedesae, is shaped by the parasitic life history.</title>
        <authorList>
            <person name="Dong X."/>
            <person name="Armstrong S.D."/>
            <person name="Xia D."/>
            <person name="Makepeace B.L."/>
            <person name="Darby A.C."/>
            <person name="Kadowaki T."/>
        </authorList>
    </citation>
    <scope>NUCLEOTIDE SEQUENCE [LARGE SCALE GENOMIC DNA]</scope>
    <source>
        <strain evidence="2">Wuxi-XJTLU</strain>
    </source>
</reference>